<proteinExistence type="predicted"/>
<gene>
    <name evidence="1" type="ORF">MNBD_CHLOROFLEXI01-4335</name>
</gene>
<dbReference type="EMBL" id="UOEU01000957">
    <property type="protein sequence ID" value="VAW42796.1"/>
    <property type="molecule type" value="Genomic_DNA"/>
</dbReference>
<dbReference type="SUPFAM" id="SSF56112">
    <property type="entry name" value="Protein kinase-like (PK-like)"/>
    <property type="match status" value="1"/>
</dbReference>
<name>A0A3B0WDZ4_9ZZZZ</name>
<reference evidence="1" key="1">
    <citation type="submission" date="2018-06" db="EMBL/GenBank/DDBJ databases">
        <authorList>
            <person name="Zhirakovskaya E."/>
        </authorList>
    </citation>
    <scope>NUCLEOTIDE SEQUENCE</scope>
</reference>
<evidence type="ECO:0008006" key="2">
    <source>
        <dbReference type="Google" id="ProtNLM"/>
    </source>
</evidence>
<dbReference type="InterPro" id="IPR011009">
    <property type="entry name" value="Kinase-like_dom_sf"/>
</dbReference>
<evidence type="ECO:0000313" key="1">
    <source>
        <dbReference type="EMBL" id="VAW42796.1"/>
    </source>
</evidence>
<protein>
    <recommendedName>
        <fullName evidence="2">Homoserine kinase</fullName>
    </recommendedName>
</protein>
<dbReference type="AlphaFoldDB" id="A0A3B0WDZ4"/>
<sequence length="72" mass="8487">MAVKTRFSQQDFTHILAQYDLGTYTRSEPVSQGTVQTNYFLHTTQGKFVLRYYENRSKESVLFESHLLFSFP</sequence>
<accession>A0A3B0WDZ4</accession>
<organism evidence="1">
    <name type="scientific">hydrothermal vent metagenome</name>
    <dbReference type="NCBI Taxonomy" id="652676"/>
    <lineage>
        <taxon>unclassified sequences</taxon>
        <taxon>metagenomes</taxon>
        <taxon>ecological metagenomes</taxon>
    </lineage>
</organism>
<dbReference type="Gene3D" id="3.30.200.20">
    <property type="entry name" value="Phosphorylase Kinase, domain 1"/>
    <property type="match status" value="1"/>
</dbReference>